<dbReference type="GO" id="GO:0005524">
    <property type="term" value="F:ATP binding"/>
    <property type="evidence" value="ECO:0007669"/>
    <property type="project" value="InterPro"/>
</dbReference>
<keyword evidence="5" id="KW-1278">Translocase</keyword>
<evidence type="ECO:0000256" key="1">
    <source>
        <dbReference type="ARBA" id="ARBA00004370"/>
    </source>
</evidence>
<comment type="subcellular location">
    <subcellularLocation>
        <location evidence="1">Membrane</location>
    </subcellularLocation>
</comment>
<name>X1AKB6_9ZZZZ</name>
<dbReference type="AlphaFoldDB" id="X1AKB6"/>
<dbReference type="GO" id="GO:0016887">
    <property type="term" value="F:ATP hydrolysis activity"/>
    <property type="evidence" value="ECO:0007669"/>
    <property type="project" value="InterPro"/>
</dbReference>
<keyword evidence="3" id="KW-1003">Cell membrane</keyword>
<evidence type="ECO:0000256" key="3">
    <source>
        <dbReference type="ARBA" id="ARBA00022475"/>
    </source>
</evidence>
<dbReference type="EMBL" id="BART01006800">
    <property type="protein sequence ID" value="GAG69987.1"/>
    <property type="molecule type" value="Genomic_DNA"/>
</dbReference>
<dbReference type="Gene3D" id="3.40.50.300">
    <property type="entry name" value="P-loop containing nucleotide triphosphate hydrolases"/>
    <property type="match status" value="1"/>
</dbReference>
<evidence type="ECO:0000256" key="4">
    <source>
        <dbReference type="ARBA" id="ARBA00022519"/>
    </source>
</evidence>
<evidence type="ECO:0000259" key="7">
    <source>
        <dbReference type="Pfam" id="PF00005"/>
    </source>
</evidence>
<feature type="domain" description="ABC transporter" evidence="7">
    <location>
        <begin position="28"/>
        <end position="95"/>
    </location>
</feature>
<dbReference type="PANTHER" id="PTHR43297:SF14">
    <property type="entry name" value="ATPASE AAA-TYPE CORE DOMAIN-CONTAINING PROTEIN"/>
    <property type="match status" value="1"/>
</dbReference>
<feature type="non-terminal residue" evidence="8">
    <location>
        <position position="119"/>
    </location>
</feature>
<keyword evidence="6" id="KW-0472">Membrane</keyword>
<evidence type="ECO:0000313" key="8">
    <source>
        <dbReference type="EMBL" id="GAG69987.1"/>
    </source>
</evidence>
<keyword evidence="2" id="KW-0813">Transport</keyword>
<keyword evidence="4" id="KW-0997">Cell inner membrane</keyword>
<dbReference type="InterPro" id="IPR003439">
    <property type="entry name" value="ABC_transporter-like_ATP-bd"/>
</dbReference>
<proteinExistence type="predicted"/>
<dbReference type="GO" id="GO:0016020">
    <property type="term" value="C:membrane"/>
    <property type="evidence" value="ECO:0007669"/>
    <property type="project" value="UniProtKB-SubCell"/>
</dbReference>
<dbReference type="Pfam" id="PF00005">
    <property type="entry name" value="ABC_tran"/>
    <property type="match status" value="1"/>
</dbReference>
<reference evidence="8" key="1">
    <citation type="journal article" date="2014" name="Front. Microbiol.">
        <title>High frequency of phylogenetically diverse reductive dehalogenase-homologous genes in deep subseafloor sedimentary metagenomes.</title>
        <authorList>
            <person name="Kawai M."/>
            <person name="Futagami T."/>
            <person name="Toyoda A."/>
            <person name="Takaki Y."/>
            <person name="Nishi S."/>
            <person name="Hori S."/>
            <person name="Arai W."/>
            <person name="Tsubouchi T."/>
            <person name="Morono Y."/>
            <person name="Uchiyama I."/>
            <person name="Ito T."/>
            <person name="Fujiyama A."/>
            <person name="Inagaki F."/>
            <person name="Takami H."/>
        </authorList>
    </citation>
    <scope>NUCLEOTIDE SEQUENCE</scope>
    <source>
        <strain evidence="8">Expedition CK06-06</strain>
    </source>
</reference>
<accession>X1AKB6</accession>
<dbReference type="PANTHER" id="PTHR43297">
    <property type="entry name" value="OLIGOPEPTIDE TRANSPORT ATP-BINDING PROTEIN APPD"/>
    <property type="match status" value="1"/>
</dbReference>
<gene>
    <name evidence="8" type="ORF">S01H4_15520</name>
</gene>
<sequence length="119" mass="13292">MMKGDTLIRIDNLRLYFRCTSGPLQAVDGVSFEIGRKPAMVIVGETGCGKTSLARAILRLLPRNVHTYTGQVYLNGVDLMQLGEERFRREVRWIKFALVPQAAMNSLNPVIKVGDQVAE</sequence>
<dbReference type="InterPro" id="IPR027417">
    <property type="entry name" value="P-loop_NTPase"/>
</dbReference>
<organism evidence="8">
    <name type="scientific">marine sediment metagenome</name>
    <dbReference type="NCBI Taxonomy" id="412755"/>
    <lineage>
        <taxon>unclassified sequences</taxon>
        <taxon>metagenomes</taxon>
        <taxon>ecological metagenomes</taxon>
    </lineage>
</organism>
<evidence type="ECO:0000256" key="5">
    <source>
        <dbReference type="ARBA" id="ARBA00022967"/>
    </source>
</evidence>
<evidence type="ECO:0000256" key="6">
    <source>
        <dbReference type="ARBA" id="ARBA00023136"/>
    </source>
</evidence>
<dbReference type="InterPro" id="IPR050388">
    <property type="entry name" value="ABC_Ni/Peptide_Import"/>
</dbReference>
<evidence type="ECO:0000256" key="2">
    <source>
        <dbReference type="ARBA" id="ARBA00022448"/>
    </source>
</evidence>
<protein>
    <recommendedName>
        <fullName evidence="7">ABC transporter domain-containing protein</fullName>
    </recommendedName>
</protein>
<dbReference type="SUPFAM" id="SSF52540">
    <property type="entry name" value="P-loop containing nucleoside triphosphate hydrolases"/>
    <property type="match status" value="1"/>
</dbReference>
<comment type="caution">
    <text evidence="8">The sequence shown here is derived from an EMBL/GenBank/DDBJ whole genome shotgun (WGS) entry which is preliminary data.</text>
</comment>